<proteinExistence type="predicted"/>
<dbReference type="Proteomes" id="UP001516472">
    <property type="component" value="Unassembled WGS sequence"/>
</dbReference>
<keyword evidence="2" id="KW-1185">Reference proteome</keyword>
<evidence type="ECO:0000313" key="1">
    <source>
        <dbReference type="EMBL" id="MBE4748955.1"/>
    </source>
</evidence>
<dbReference type="RefSeq" id="WP_193348374.1">
    <property type="nucleotide sequence ID" value="NZ_CBCSIP010000002.1"/>
</dbReference>
<organism evidence="1 2">
    <name type="scientific">Corallococcus soli</name>
    <dbReference type="NCBI Taxonomy" id="2710757"/>
    <lineage>
        <taxon>Bacteria</taxon>
        <taxon>Pseudomonadati</taxon>
        <taxon>Myxococcota</taxon>
        <taxon>Myxococcia</taxon>
        <taxon>Myxococcales</taxon>
        <taxon>Cystobacterineae</taxon>
        <taxon>Myxococcaceae</taxon>
        <taxon>Corallococcus</taxon>
    </lineage>
</organism>
<name>A0ABR9PM19_9BACT</name>
<reference evidence="1 2" key="1">
    <citation type="submission" date="2020-02" db="EMBL/GenBank/DDBJ databases">
        <authorList>
            <person name="Babadi Z.K."/>
            <person name="Risdian C."/>
            <person name="Ebrahimipour G.H."/>
            <person name="Wink J."/>
        </authorList>
    </citation>
    <scope>NUCLEOTIDE SEQUENCE [LARGE SCALE GENOMIC DNA]</scope>
    <source>
        <strain evidence="1 2">ZKHCc1 1396</strain>
    </source>
</reference>
<protein>
    <submittedName>
        <fullName evidence="1">Uncharacterized protein</fullName>
    </submittedName>
</protein>
<sequence length="166" mass="19038">MEALTALKKHPKFPFTGYREDDEQYLMSQMYWLELIKSVTRQAQDVWVGWMAPPPDRDGSLIFSTFCPELARGVIINQYAPTEDDTPPEQGGTYHPFVAWMDVLGDAEQGPVIEHLTINSEISAGCEPHCLRLLNLYVVERRSRQEMDEAIRELDEQLYGPVKSPH</sequence>
<comment type="caution">
    <text evidence="1">The sequence shown here is derived from an EMBL/GenBank/DDBJ whole genome shotgun (WGS) entry which is preliminary data.</text>
</comment>
<gene>
    <name evidence="1" type="ORF">G4177_12365</name>
</gene>
<evidence type="ECO:0000313" key="2">
    <source>
        <dbReference type="Proteomes" id="UP001516472"/>
    </source>
</evidence>
<accession>A0ABR9PM19</accession>
<dbReference type="EMBL" id="JAAIYO010000003">
    <property type="protein sequence ID" value="MBE4748955.1"/>
    <property type="molecule type" value="Genomic_DNA"/>
</dbReference>